<dbReference type="Proteomes" id="UP001259803">
    <property type="component" value="Unassembled WGS sequence"/>
</dbReference>
<evidence type="ECO:0000313" key="2">
    <source>
        <dbReference type="Proteomes" id="UP001259803"/>
    </source>
</evidence>
<organism evidence="1 2">
    <name type="scientific">Croceicoccus esteveae</name>
    <dbReference type="NCBI Taxonomy" id="3075597"/>
    <lineage>
        <taxon>Bacteria</taxon>
        <taxon>Pseudomonadati</taxon>
        <taxon>Pseudomonadota</taxon>
        <taxon>Alphaproteobacteria</taxon>
        <taxon>Sphingomonadales</taxon>
        <taxon>Erythrobacteraceae</taxon>
        <taxon>Croceicoccus</taxon>
    </lineage>
</organism>
<dbReference type="RefSeq" id="WP_311340975.1">
    <property type="nucleotide sequence ID" value="NZ_JAVRHS010000007.1"/>
</dbReference>
<protein>
    <submittedName>
        <fullName evidence="1">Uncharacterized protein</fullName>
    </submittedName>
</protein>
<gene>
    <name evidence="1" type="ORF">RM533_09365</name>
</gene>
<dbReference type="EMBL" id="JAVRHS010000007">
    <property type="protein sequence ID" value="MDT0576395.1"/>
    <property type="molecule type" value="Genomic_DNA"/>
</dbReference>
<name>A0ABU2ZIH8_9SPHN</name>
<proteinExistence type="predicted"/>
<accession>A0ABU2ZIH8</accession>
<comment type="caution">
    <text evidence="1">The sequence shown here is derived from an EMBL/GenBank/DDBJ whole genome shotgun (WGS) entry which is preliminary data.</text>
</comment>
<evidence type="ECO:0000313" key="1">
    <source>
        <dbReference type="EMBL" id="MDT0576395.1"/>
    </source>
</evidence>
<sequence length="103" mass="11928">MTDPELARMRARREETRQLLIRINGRLAQEAESKVKASDLLPYTFGRHSTSWTPAHERRYQHHLGAARSAHREETGALQAKLRRKDHAIAARHLRNARRASQT</sequence>
<reference evidence="1 2" key="1">
    <citation type="submission" date="2023-09" db="EMBL/GenBank/DDBJ databases">
        <authorList>
            <person name="Rey-Velasco X."/>
        </authorList>
    </citation>
    <scope>NUCLEOTIDE SEQUENCE [LARGE SCALE GENOMIC DNA]</scope>
    <source>
        <strain evidence="1 2">F390</strain>
    </source>
</reference>
<keyword evidence="2" id="KW-1185">Reference proteome</keyword>